<comment type="cofactor">
    <cofactor evidence="1">
        <name>Mn(2+)</name>
        <dbReference type="ChEBI" id="CHEBI:29035"/>
    </cofactor>
</comment>
<proteinExistence type="predicted"/>
<dbReference type="EC" id="6.5.1.3" evidence="3"/>
<evidence type="ECO:0000256" key="11">
    <source>
        <dbReference type="ARBA" id="ARBA00045151"/>
    </source>
</evidence>
<name>A0A0B6ZW81_9EUPU</name>
<evidence type="ECO:0000313" key="12">
    <source>
        <dbReference type="EMBL" id="CEK72864.1"/>
    </source>
</evidence>
<evidence type="ECO:0000256" key="9">
    <source>
        <dbReference type="ARBA" id="ARBA00035168"/>
    </source>
</evidence>
<comment type="function">
    <text evidence="11">Functions as an RNA ligase, in vitro. The ligation reaction entails three nucleotidyl transfer steps. In the first step, the RNA ligase reacts with ATP in the absence of nucleic acid to form a covalent ligase-AMP intermediate and release pyrophosphate. In step 2, the ligase-AMP binds to the nucleic acid and transfers the adenylate to the 5'-PO4 terminus to form an adenylylated intermediate. In step 3, the RNA ligase directs the attack of the 3'-OH on the 5'-phosphoanhydride linkage, resulting in a repaired 3'-5' phosphodiester and release of AMP. Exhibits selectivity for single-stranded RNA substrates and may not have nick-sealing activity on double-stranded DNA-RNA hybrids. May play a role in maintaining RNA integrity under stress conditions, for example in response to reactive oxygen species (ROS).</text>
</comment>
<dbReference type="GO" id="GO:0003972">
    <property type="term" value="F:RNA ligase (ATP) activity"/>
    <property type="evidence" value="ECO:0007669"/>
    <property type="project" value="UniProtKB-EC"/>
</dbReference>
<sequence>VTLVINQLSYCGKTYMAYDTEILKTSAIAHVYYNSAACCVIINCALKGADTHKMNPVEQKISCVYVTAVKEVSSSKRQYQPFKVSATIDMTEKAQADDIASAKVTEKLDGTCCLIQEFQGLPWLWARHDRKPSKVGERRLAQYKKSLQKIKENEKPYTVDFSWDASKDFKEVPTHWIPARRLEVKNGVALPDSIGHTPGWVPVELNSRQHCWHLSAVDYVSGLALVLRESEEDSSDLIIESIPLSSLCGQTCELIGTNINGNPYNVGSKKCPIHILVPHGSLSLSCPHPMNYDALYNWFDSSSSEGQVEGIVWHCANGELHKLHRHHLNLNWPVPEPKLSNRKVRVQMELPSSNVDGIAKKGESQNLFSLFSSLNGHIICSLQDLHKSIEIINDATS</sequence>
<keyword evidence="6" id="KW-0692">RNA repair</keyword>
<evidence type="ECO:0000256" key="4">
    <source>
        <dbReference type="ARBA" id="ARBA00022598"/>
    </source>
</evidence>
<evidence type="ECO:0000256" key="2">
    <source>
        <dbReference type="ARBA" id="ARBA00001946"/>
    </source>
</evidence>
<dbReference type="AlphaFoldDB" id="A0A0B6ZW81"/>
<dbReference type="GO" id="GO:0005524">
    <property type="term" value="F:ATP binding"/>
    <property type="evidence" value="ECO:0007669"/>
    <property type="project" value="UniProtKB-KW"/>
</dbReference>
<keyword evidence="4" id="KW-0436">Ligase</keyword>
<dbReference type="Pfam" id="PF17720">
    <property type="entry name" value="RLIG1"/>
    <property type="match status" value="1"/>
</dbReference>
<dbReference type="GO" id="GO:0000302">
    <property type="term" value="P:response to reactive oxygen species"/>
    <property type="evidence" value="ECO:0007669"/>
    <property type="project" value="InterPro"/>
</dbReference>
<reference evidence="12" key="1">
    <citation type="submission" date="2014-12" db="EMBL/GenBank/DDBJ databases">
        <title>Insight into the proteome of Arion vulgaris.</title>
        <authorList>
            <person name="Aradska J."/>
            <person name="Bulat T."/>
            <person name="Smidak R."/>
            <person name="Sarate P."/>
            <person name="Gangsoo J."/>
            <person name="Sialana F."/>
            <person name="Bilban M."/>
            <person name="Lubec G."/>
        </authorList>
    </citation>
    <scope>NUCLEOTIDE SEQUENCE</scope>
    <source>
        <tissue evidence="12">Skin</tissue>
    </source>
</reference>
<evidence type="ECO:0000256" key="8">
    <source>
        <dbReference type="ARBA" id="ARBA00034038"/>
    </source>
</evidence>
<protein>
    <recommendedName>
        <fullName evidence="9">RNA ligase 1</fullName>
        <ecNumber evidence="3">6.5.1.3</ecNumber>
    </recommendedName>
    <alternativeName>
        <fullName evidence="10">RNA ligase</fullName>
    </alternativeName>
</protein>
<dbReference type="InterPro" id="IPR041211">
    <property type="entry name" value="RLIG1"/>
</dbReference>
<evidence type="ECO:0000256" key="6">
    <source>
        <dbReference type="ARBA" id="ARBA00022800"/>
    </source>
</evidence>
<keyword evidence="5" id="KW-0547">Nucleotide-binding</keyword>
<dbReference type="GO" id="GO:0042245">
    <property type="term" value="P:RNA repair"/>
    <property type="evidence" value="ECO:0007669"/>
    <property type="project" value="UniProtKB-KW"/>
</dbReference>
<evidence type="ECO:0000256" key="1">
    <source>
        <dbReference type="ARBA" id="ARBA00001936"/>
    </source>
</evidence>
<accession>A0A0B6ZW81</accession>
<evidence type="ECO:0000256" key="10">
    <source>
        <dbReference type="ARBA" id="ARBA00035432"/>
    </source>
</evidence>
<gene>
    <name evidence="12" type="primary">ORF84307</name>
</gene>
<feature type="non-terminal residue" evidence="12">
    <location>
        <position position="1"/>
    </location>
</feature>
<dbReference type="EMBL" id="HACG01025999">
    <property type="protein sequence ID" value="CEK72864.1"/>
    <property type="molecule type" value="Transcribed_RNA"/>
</dbReference>
<keyword evidence="7" id="KW-0067">ATP-binding</keyword>
<organism evidence="12">
    <name type="scientific">Arion vulgaris</name>
    <dbReference type="NCBI Taxonomy" id="1028688"/>
    <lineage>
        <taxon>Eukaryota</taxon>
        <taxon>Metazoa</taxon>
        <taxon>Spiralia</taxon>
        <taxon>Lophotrochozoa</taxon>
        <taxon>Mollusca</taxon>
        <taxon>Gastropoda</taxon>
        <taxon>Heterobranchia</taxon>
        <taxon>Euthyneura</taxon>
        <taxon>Panpulmonata</taxon>
        <taxon>Eupulmonata</taxon>
        <taxon>Stylommatophora</taxon>
        <taxon>Helicina</taxon>
        <taxon>Arionoidea</taxon>
        <taxon>Arionidae</taxon>
        <taxon>Arion</taxon>
    </lineage>
</organism>
<dbReference type="PANTHER" id="PTHR31219">
    <property type="entry name" value="CHROMOSOME 28 C12ORF29 HOMOLOG"/>
    <property type="match status" value="1"/>
</dbReference>
<comment type="catalytic activity">
    <reaction evidence="8">
        <text>ATP + (ribonucleotide)n-3'-hydroxyl + 5'-phospho-(ribonucleotide)m = (ribonucleotide)n+m + AMP + diphosphate.</text>
        <dbReference type="EC" id="6.5.1.3"/>
    </reaction>
</comment>
<dbReference type="PANTHER" id="PTHR31219:SF2">
    <property type="entry name" value="RNA LIGASE 1"/>
    <property type="match status" value="1"/>
</dbReference>
<comment type="cofactor">
    <cofactor evidence="2">
        <name>Mg(2+)</name>
        <dbReference type="ChEBI" id="CHEBI:18420"/>
    </cofactor>
</comment>
<evidence type="ECO:0000256" key="7">
    <source>
        <dbReference type="ARBA" id="ARBA00022840"/>
    </source>
</evidence>
<evidence type="ECO:0000256" key="3">
    <source>
        <dbReference type="ARBA" id="ARBA00012724"/>
    </source>
</evidence>
<evidence type="ECO:0000256" key="5">
    <source>
        <dbReference type="ARBA" id="ARBA00022741"/>
    </source>
</evidence>